<dbReference type="EMBL" id="CP001399">
    <property type="protein sequence ID" value="ACP35098.1"/>
    <property type="molecule type" value="Genomic_DNA"/>
</dbReference>
<keyword evidence="3" id="KW-0479">Metal-binding</keyword>
<dbReference type="PANTHER" id="PTHR42740">
    <property type="entry name" value="RIBONUCLEASE VAPC3"/>
    <property type="match status" value="1"/>
</dbReference>
<gene>
    <name evidence="7" type="ordered locus">LS215_1069</name>
</gene>
<evidence type="ECO:0000256" key="4">
    <source>
        <dbReference type="ARBA" id="ARBA00022801"/>
    </source>
</evidence>
<dbReference type="GO" id="GO:0004540">
    <property type="term" value="F:RNA nuclease activity"/>
    <property type="evidence" value="ECO:0007669"/>
    <property type="project" value="TreeGrafter"/>
</dbReference>
<feature type="domain" description="PIN" evidence="6">
    <location>
        <begin position="15"/>
        <end position="136"/>
    </location>
</feature>
<sequence>MNVDEIINLCNSQCVIFDTSVIIDYIRILLRRNYERKRNILSRIFNQCSRKAITTLIYEEILAGSDEDVQLQQFLSDFMILPFDIDEAIFASRLEKQIRNKGLKPKGENWRIDLFISAFAYTQRCYILTKDEDFTKMLNCEKLDEVEYYVCRS</sequence>
<keyword evidence="5" id="KW-0460">Magnesium</keyword>
<evidence type="ECO:0000313" key="7">
    <source>
        <dbReference type="EMBL" id="ACP35098.1"/>
    </source>
</evidence>
<proteinExistence type="predicted"/>
<dbReference type="OrthoDB" id="42778at2157"/>
<keyword evidence="1" id="KW-1277">Toxin-antitoxin system</keyword>
<dbReference type="RefSeq" id="WP_012713465.1">
    <property type="nucleotide sequence ID" value="NC_012589.1"/>
</dbReference>
<evidence type="ECO:0000256" key="2">
    <source>
        <dbReference type="ARBA" id="ARBA00022722"/>
    </source>
</evidence>
<dbReference type="GO" id="GO:0046872">
    <property type="term" value="F:metal ion binding"/>
    <property type="evidence" value="ECO:0007669"/>
    <property type="project" value="UniProtKB-KW"/>
</dbReference>
<evidence type="ECO:0000256" key="3">
    <source>
        <dbReference type="ARBA" id="ARBA00022723"/>
    </source>
</evidence>
<dbReference type="Pfam" id="PF01850">
    <property type="entry name" value="PIN"/>
    <property type="match status" value="1"/>
</dbReference>
<dbReference type="InterPro" id="IPR029060">
    <property type="entry name" value="PIN-like_dom_sf"/>
</dbReference>
<protein>
    <recommendedName>
        <fullName evidence="6">PIN domain-containing protein</fullName>
    </recommendedName>
</protein>
<accession>C3MNY5</accession>
<dbReference type="InterPro" id="IPR002716">
    <property type="entry name" value="PIN_dom"/>
</dbReference>
<dbReference type="KEGG" id="sis:LS215_1069"/>
<organism evidence="7 8">
    <name type="scientific">Saccharolobus islandicus (strain L.S.2.15 / Lassen #1)</name>
    <name type="common">Sulfolobus islandicus</name>
    <dbReference type="NCBI Taxonomy" id="429572"/>
    <lineage>
        <taxon>Archaea</taxon>
        <taxon>Thermoproteota</taxon>
        <taxon>Thermoprotei</taxon>
        <taxon>Sulfolobales</taxon>
        <taxon>Sulfolobaceae</taxon>
        <taxon>Saccharolobus</taxon>
    </lineage>
</organism>
<reference evidence="7 8" key="1">
    <citation type="journal article" date="2009" name="Proc. Natl. Acad. Sci. U.S.A.">
        <title>Biogeography of the Sulfolobus islandicus pan-genome.</title>
        <authorList>
            <person name="Reno M.L."/>
            <person name="Held N.L."/>
            <person name="Fields C.J."/>
            <person name="Burke P.V."/>
            <person name="Whitaker R.J."/>
        </authorList>
    </citation>
    <scope>NUCLEOTIDE SEQUENCE [LARGE SCALE GENOMIC DNA]</scope>
    <source>
        <strain evidence="8">L.S.2.15 / Lassen #1</strain>
    </source>
</reference>
<evidence type="ECO:0000313" key="8">
    <source>
        <dbReference type="Proteomes" id="UP000001747"/>
    </source>
</evidence>
<keyword evidence="4" id="KW-0378">Hydrolase</keyword>
<dbReference type="Proteomes" id="UP000001747">
    <property type="component" value="Chromosome"/>
</dbReference>
<dbReference type="GeneID" id="7806234"/>
<evidence type="ECO:0000256" key="5">
    <source>
        <dbReference type="ARBA" id="ARBA00022842"/>
    </source>
</evidence>
<dbReference type="HOGENOM" id="CLU_1682784_0_0_2"/>
<name>C3MNY5_SACI2</name>
<dbReference type="InterPro" id="IPR051749">
    <property type="entry name" value="PINc/VapC_TA_RNase"/>
</dbReference>
<dbReference type="Gene3D" id="3.40.50.1010">
    <property type="entry name" value="5'-nuclease"/>
    <property type="match status" value="1"/>
</dbReference>
<evidence type="ECO:0000259" key="6">
    <source>
        <dbReference type="Pfam" id="PF01850"/>
    </source>
</evidence>
<evidence type="ECO:0000256" key="1">
    <source>
        <dbReference type="ARBA" id="ARBA00022649"/>
    </source>
</evidence>
<dbReference type="GO" id="GO:0016787">
    <property type="term" value="F:hydrolase activity"/>
    <property type="evidence" value="ECO:0007669"/>
    <property type="project" value="UniProtKB-KW"/>
</dbReference>
<keyword evidence="2" id="KW-0540">Nuclease</keyword>
<dbReference type="AlphaFoldDB" id="C3MNY5"/>
<dbReference type="PANTHER" id="PTHR42740:SF1">
    <property type="entry name" value="RIBONUCLEASE VAPC3"/>
    <property type="match status" value="1"/>
</dbReference>
<dbReference type="SUPFAM" id="SSF88723">
    <property type="entry name" value="PIN domain-like"/>
    <property type="match status" value="1"/>
</dbReference>